<evidence type="ECO:0000256" key="1">
    <source>
        <dbReference type="SAM" id="Phobius"/>
    </source>
</evidence>
<comment type="caution">
    <text evidence="2">The sequence shown here is derived from an EMBL/GenBank/DDBJ whole genome shotgun (WGS) entry which is preliminary data.</text>
</comment>
<protein>
    <submittedName>
        <fullName evidence="2">Uncharacterized protein</fullName>
    </submittedName>
</protein>
<gene>
    <name evidence="2" type="ORF">B0H63DRAFT_186012</name>
</gene>
<dbReference type="Proteomes" id="UP001285441">
    <property type="component" value="Unassembled WGS sequence"/>
</dbReference>
<keyword evidence="1" id="KW-0472">Membrane</keyword>
<evidence type="ECO:0000313" key="2">
    <source>
        <dbReference type="EMBL" id="KAK3385632.1"/>
    </source>
</evidence>
<dbReference type="AlphaFoldDB" id="A0AAE0NQ36"/>
<reference evidence="2" key="2">
    <citation type="submission" date="2023-06" db="EMBL/GenBank/DDBJ databases">
        <authorList>
            <consortium name="Lawrence Berkeley National Laboratory"/>
            <person name="Haridas S."/>
            <person name="Hensen N."/>
            <person name="Bonometti L."/>
            <person name="Westerberg I."/>
            <person name="Brannstrom I.O."/>
            <person name="Guillou S."/>
            <person name="Cros-Aarteil S."/>
            <person name="Calhoun S."/>
            <person name="Kuo A."/>
            <person name="Mondo S."/>
            <person name="Pangilinan J."/>
            <person name="Riley R."/>
            <person name="LaButti K."/>
            <person name="Andreopoulos B."/>
            <person name="Lipzen A."/>
            <person name="Chen C."/>
            <person name="Yanf M."/>
            <person name="Daum C."/>
            <person name="Ng V."/>
            <person name="Clum A."/>
            <person name="Steindorff A."/>
            <person name="Ohm R."/>
            <person name="Martin F."/>
            <person name="Silar P."/>
            <person name="Natvig D."/>
            <person name="Lalanne C."/>
            <person name="Gautier V."/>
            <person name="Ament-velasquez S.L."/>
            <person name="Kruys A."/>
            <person name="Hutchinson M.I."/>
            <person name="Powell A.J."/>
            <person name="Barry K."/>
            <person name="Miller A.N."/>
            <person name="Grigoriev I.V."/>
            <person name="Debuchy R."/>
            <person name="Gladieux P."/>
            <person name="Thoren M.H."/>
            <person name="Johannesson H."/>
        </authorList>
    </citation>
    <scope>NUCLEOTIDE SEQUENCE</scope>
    <source>
        <strain evidence="2">CBS 232.78</strain>
    </source>
</reference>
<sequence length="113" mass="12469">MIVASPLPGAVRLWGLEVPLQLLLHLHPIAILPVSGGNLKSFWGAMRMGFLCTSCLLGHISFSMYVYRDSFLLLRPISRPTVREAISFKWPLQGDFQALLELARSGRSACAMG</sequence>
<evidence type="ECO:0000313" key="3">
    <source>
        <dbReference type="Proteomes" id="UP001285441"/>
    </source>
</evidence>
<organism evidence="2 3">
    <name type="scientific">Podospora didyma</name>
    <dbReference type="NCBI Taxonomy" id="330526"/>
    <lineage>
        <taxon>Eukaryota</taxon>
        <taxon>Fungi</taxon>
        <taxon>Dikarya</taxon>
        <taxon>Ascomycota</taxon>
        <taxon>Pezizomycotina</taxon>
        <taxon>Sordariomycetes</taxon>
        <taxon>Sordariomycetidae</taxon>
        <taxon>Sordariales</taxon>
        <taxon>Podosporaceae</taxon>
        <taxon>Podospora</taxon>
    </lineage>
</organism>
<proteinExistence type="predicted"/>
<name>A0AAE0NQ36_9PEZI</name>
<keyword evidence="3" id="KW-1185">Reference proteome</keyword>
<reference evidence="2" key="1">
    <citation type="journal article" date="2023" name="Mol. Phylogenet. Evol.">
        <title>Genome-scale phylogeny and comparative genomics of the fungal order Sordariales.</title>
        <authorList>
            <person name="Hensen N."/>
            <person name="Bonometti L."/>
            <person name="Westerberg I."/>
            <person name="Brannstrom I.O."/>
            <person name="Guillou S."/>
            <person name="Cros-Aarteil S."/>
            <person name="Calhoun S."/>
            <person name="Haridas S."/>
            <person name="Kuo A."/>
            <person name="Mondo S."/>
            <person name="Pangilinan J."/>
            <person name="Riley R."/>
            <person name="LaButti K."/>
            <person name="Andreopoulos B."/>
            <person name="Lipzen A."/>
            <person name="Chen C."/>
            <person name="Yan M."/>
            <person name="Daum C."/>
            <person name="Ng V."/>
            <person name="Clum A."/>
            <person name="Steindorff A."/>
            <person name="Ohm R.A."/>
            <person name="Martin F."/>
            <person name="Silar P."/>
            <person name="Natvig D.O."/>
            <person name="Lalanne C."/>
            <person name="Gautier V."/>
            <person name="Ament-Velasquez S.L."/>
            <person name="Kruys A."/>
            <person name="Hutchinson M.I."/>
            <person name="Powell A.J."/>
            <person name="Barry K."/>
            <person name="Miller A.N."/>
            <person name="Grigoriev I.V."/>
            <person name="Debuchy R."/>
            <person name="Gladieux P."/>
            <person name="Hiltunen Thoren M."/>
            <person name="Johannesson H."/>
        </authorList>
    </citation>
    <scope>NUCLEOTIDE SEQUENCE</scope>
    <source>
        <strain evidence="2">CBS 232.78</strain>
    </source>
</reference>
<dbReference type="EMBL" id="JAULSW010000004">
    <property type="protein sequence ID" value="KAK3385632.1"/>
    <property type="molecule type" value="Genomic_DNA"/>
</dbReference>
<accession>A0AAE0NQ36</accession>
<keyword evidence="1" id="KW-1133">Transmembrane helix</keyword>
<keyword evidence="1" id="KW-0812">Transmembrane</keyword>
<feature type="transmembrane region" description="Helical" evidence="1">
    <location>
        <begin position="48"/>
        <end position="67"/>
    </location>
</feature>